<proteinExistence type="predicted"/>
<sequence>MEVLFVWIEVDVPVRSKGVNNREEYGLEA</sequence>
<dbReference type="AlphaFoldDB" id="A0A392W4V5"/>
<comment type="caution">
    <text evidence="1">The sequence shown here is derived from an EMBL/GenBank/DDBJ whole genome shotgun (WGS) entry which is preliminary data.</text>
</comment>
<dbReference type="EMBL" id="LXQA011336032">
    <property type="protein sequence ID" value="MCI93690.1"/>
    <property type="molecule type" value="Genomic_DNA"/>
</dbReference>
<protein>
    <submittedName>
        <fullName evidence="1">Uncharacterized protein</fullName>
    </submittedName>
</protein>
<reference evidence="1 2" key="1">
    <citation type="journal article" date="2018" name="Front. Plant Sci.">
        <title>Red Clover (Trifolium pratense) and Zigzag Clover (T. medium) - A Picture of Genomic Similarities and Differences.</title>
        <authorList>
            <person name="Dluhosova J."/>
            <person name="Istvanek J."/>
            <person name="Nedelnik J."/>
            <person name="Repkova J."/>
        </authorList>
    </citation>
    <scope>NUCLEOTIDE SEQUENCE [LARGE SCALE GENOMIC DNA]</scope>
    <source>
        <strain evidence="2">cv. 10/8</strain>
        <tissue evidence="1">Leaf</tissue>
    </source>
</reference>
<evidence type="ECO:0000313" key="1">
    <source>
        <dbReference type="EMBL" id="MCI93690.1"/>
    </source>
</evidence>
<organism evidence="1 2">
    <name type="scientific">Trifolium medium</name>
    <dbReference type="NCBI Taxonomy" id="97028"/>
    <lineage>
        <taxon>Eukaryota</taxon>
        <taxon>Viridiplantae</taxon>
        <taxon>Streptophyta</taxon>
        <taxon>Embryophyta</taxon>
        <taxon>Tracheophyta</taxon>
        <taxon>Spermatophyta</taxon>
        <taxon>Magnoliopsida</taxon>
        <taxon>eudicotyledons</taxon>
        <taxon>Gunneridae</taxon>
        <taxon>Pentapetalae</taxon>
        <taxon>rosids</taxon>
        <taxon>fabids</taxon>
        <taxon>Fabales</taxon>
        <taxon>Fabaceae</taxon>
        <taxon>Papilionoideae</taxon>
        <taxon>50 kb inversion clade</taxon>
        <taxon>NPAAA clade</taxon>
        <taxon>Hologalegina</taxon>
        <taxon>IRL clade</taxon>
        <taxon>Trifolieae</taxon>
        <taxon>Trifolium</taxon>
    </lineage>
</organism>
<feature type="non-terminal residue" evidence="1">
    <location>
        <position position="29"/>
    </location>
</feature>
<dbReference type="Proteomes" id="UP000265520">
    <property type="component" value="Unassembled WGS sequence"/>
</dbReference>
<accession>A0A392W4V5</accession>
<name>A0A392W4V5_9FABA</name>
<evidence type="ECO:0000313" key="2">
    <source>
        <dbReference type="Proteomes" id="UP000265520"/>
    </source>
</evidence>
<keyword evidence="2" id="KW-1185">Reference proteome</keyword>